<sequence>MSLPKIACCLLAVGSMFVAGGVGATGAAAASSGSSVMAQPAITTRITGAETACDPSKNGTPCTFTVETTTGPSTPVSAGDLATDGALTSATGQKLSAAAASGPISSRSWSQSYIAKKAGVTFWKEVHEGRFYYDGYTVWVANYRGTTNGYHTCDLGGSTWVTITVQQCGKRGERTAGMDIFDIFKVSVPAAATATHKMNYHPNGNGTVTATIPY</sequence>
<evidence type="ECO:0000313" key="2">
    <source>
        <dbReference type="EMBL" id="MFI7588191.1"/>
    </source>
</evidence>
<evidence type="ECO:0000256" key="1">
    <source>
        <dbReference type="SAM" id="SignalP"/>
    </source>
</evidence>
<protein>
    <recommendedName>
        <fullName evidence="4">Secreted protein</fullName>
    </recommendedName>
</protein>
<reference evidence="2 3" key="1">
    <citation type="submission" date="2024-10" db="EMBL/GenBank/DDBJ databases">
        <title>The Natural Products Discovery Center: Release of the First 8490 Sequenced Strains for Exploring Actinobacteria Biosynthetic Diversity.</title>
        <authorList>
            <person name="Kalkreuter E."/>
            <person name="Kautsar S.A."/>
            <person name="Yang D."/>
            <person name="Bader C.D."/>
            <person name="Teijaro C.N."/>
            <person name="Fluegel L."/>
            <person name="Davis C.M."/>
            <person name="Simpson J.R."/>
            <person name="Lauterbach L."/>
            <person name="Steele A.D."/>
            <person name="Gui C."/>
            <person name="Meng S."/>
            <person name="Li G."/>
            <person name="Viehrig K."/>
            <person name="Ye F."/>
            <person name="Su P."/>
            <person name="Kiefer A.F."/>
            <person name="Nichols A."/>
            <person name="Cepeda A.J."/>
            <person name="Yan W."/>
            <person name="Fan B."/>
            <person name="Jiang Y."/>
            <person name="Adhikari A."/>
            <person name="Zheng C.-J."/>
            <person name="Schuster L."/>
            <person name="Cowan T.M."/>
            <person name="Smanski M.J."/>
            <person name="Chevrette M.G."/>
            <person name="De Carvalho L.P.S."/>
            <person name="Shen B."/>
        </authorList>
    </citation>
    <scope>NUCLEOTIDE SEQUENCE [LARGE SCALE GENOMIC DNA]</scope>
    <source>
        <strain evidence="2 3">NPDC049639</strain>
    </source>
</reference>
<evidence type="ECO:0000313" key="3">
    <source>
        <dbReference type="Proteomes" id="UP001612915"/>
    </source>
</evidence>
<comment type="caution">
    <text evidence="2">The sequence shown here is derived from an EMBL/GenBank/DDBJ whole genome shotgun (WGS) entry which is preliminary data.</text>
</comment>
<accession>A0ABW8AP93</accession>
<name>A0ABW8AP93_9ACTN</name>
<proteinExistence type="predicted"/>
<dbReference type="Proteomes" id="UP001612915">
    <property type="component" value="Unassembled WGS sequence"/>
</dbReference>
<gene>
    <name evidence="2" type="ORF">ACIB24_14070</name>
</gene>
<feature type="signal peptide" evidence="1">
    <location>
        <begin position="1"/>
        <end position="24"/>
    </location>
</feature>
<dbReference type="EMBL" id="JBITLV010000004">
    <property type="protein sequence ID" value="MFI7588191.1"/>
    <property type="molecule type" value="Genomic_DNA"/>
</dbReference>
<dbReference type="RefSeq" id="WP_398281307.1">
    <property type="nucleotide sequence ID" value="NZ_JBITLV010000004.1"/>
</dbReference>
<evidence type="ECO:0008006" key="4">
    <source>
        <dbReference type="Google" id="ProtNLM"/>
    </source>
</evidence>
<feature type="chain" id="PRO_5046677465" description="Secreted protein" evidence="1">
    <location>
        <begin position="25"/>
        <end position="214"/>
    </location>
</feature>
<keyword evidence="3" id="KW-1185">Reference proteome</keyword>
<organism evidence="2 3">
    <name type="scientific">Spongisporangium articulatum</name>
    <dbReference type="NCBI Taxonomy" id="3362603"/>
    <lineage>
        <taxon>Bacteria</taxon>
        <taxon>Bacillati</taxon>
        <taxon>Actinomycetota</taxon>
        <taxon>Actinomycetes</taxon>
        <taxon>Kineosporiales</taxon>
        <taxon>Kineosporiaceae</taxon>
        <taxon>Spongisporangium</taxon>
    </lineage>
</organism>
<keyword evidence="1" id="KW-0732">Signal</keyword>